<gene>
    <name evidence="1" type="ORF">SCP_0300280</name>
</gene>
<dbReference type="EMBL" id="BFAD01000003">
    <property type="protein sequence ID" value="GBE80313.1"/>
    <property type="molecule type" value="Genomic_DNA"/>
</dbReference>
<proteinExistence type="predicted"/>
<name>A0A401GDX4_9APHY</name>
<organism evidence="1 2">
    <name type="scientific">Sparassis crispa</name>
    <dbReference type="NCBI Taxonomy" id="139825"/>
    <lineage>
        <taxon>Eukaryota</taxon>
        <taxon>Fungi</taxon>
        <taxon>Dikarya</taxon>
        <taxon>Basidiomycota</taxon>
        <taxon>Agaricomycotina</taxon>
        <taxon>Agaricomycetes</taxon>
        <taxon>Polyporales</taxon>
        <taxon>Sparassidaceae</taxon>
        <taxon>Sparassis</taxon>
    </lineage>
</organism>
<dbReference type="RefSeq" id="XP_027611226.1">
    <property type="nucleotide sequence ID" value="XM_027755425.1"/>
</dbReference>
<reference evidence="1 2" key="1">
    <citation type="journal article" date="2018" name="Sci. Rep.">
        <title>Genome sequence of the cauliflower mushroom Sparassis crispa (Hanabiratake) and its association with beneficial usage.</title>
        <authorList>
            <person name="Kiyama R."/>
            <person name="Furutani Y."/>
            <person name="Kawaguchi K."/>
            <person name="Nakanishi T."/>
        </authorList>
    </citation>
    <scope>NUCLEOTIDE SEQUENCE [LARGE SCALE GENOMIC DNA]</scope>
</reference>
<dbReference type="InParanoid" id="A0A401GDX4"/>
<keyword evidence="2" id="KW-1185">Reference proteome</keyword>
<sequence length="115" mass="12967">MRASSRKKAHIAQAKCAIPYNATNMTVAREHLQMRPPTKTERFPPCARMSEIGIDSVQGLLANSSMQPEPLAARLHQTDQLWFVKWSTVQEVNMNQQRGCIDTCLEPQQSTLCVL</sequence>
<dbReference type="Proteomes" id="UP000287166">
    <property type="component" value="Unassembled WGS sequence"/>
</dbReference>
<dbReference type="GeneID" id="38777230"/>
<protein>
    <submittedName>
        <fullName evidence="1">Uncharacterized protein</fullName>
    </submittedName>
</protein>
<accession>A0A401GDX4</accession>
<evidence type="ECO:0000313" key="1">
    <source>
        <dbReference type="EMBL" id="GBE80313.1"/>
    </source>
</evidence>
<evidence type="ECO:0000313" key="2">
    <source>
        <dbReference type="Proteomes" id="UP000287166"/>
    </source>
</evidence>
<dbReference type="AlphaFoldDB" id="A0A401GDX4"/>
<comment type="caution">
    <text evidence="1">The sequence shown here is derived from an EMBL/GenBank/DDBJ whole genome shotgun (WGS) entry which is preliminary data.</text>
</comment>